<reference evidence="2 3" key="1">
    <citation type="submission" date="2020-04" db="EMBL/GenBank/DDBJ databases">
        <authorList>
            <person name="De Canck E."/>
        </authorList>
    </citation>
    <scope>NUCLEOTIDE SEQUENCE [LARGE SCALE GENOMIC DNA]</scope>
    <source>
        <strain evidence="2 3">LMG 3415</strain>
    </source>
</reference>
<dbReference type="Proteomes" id="UP000507140">
    <property type="component" value="Unassembled WGS sequence"/>
</dbReference>
<evidence type="ECO:0000313" key="3">
    <source>
        <dbReference type="Proteomes" id="UP000507140"/>
    </source>
</evidence>
<proteinExistence type="predicted"/>
<comment type="caution">
    <text evidence="2">The sequence shown here is derived from an EMBL/GenBank/DDBJ whole genome shotgun (WGS) entry which is preliminary data.</text>
</comment>
<evidence type="ECO:0000259" key="1">
    <source>
        <dbReference type="Pfam" id="PF00501"/>
    </source>
</evidence>
<dbReference type="EC" id="6.2.1.54" evidence="2"/>
<dbReference type="SUPFAM" id="SSF56801">
    <property type="entry name" value="Acetyl-CoA synthetase-like"/>
    <property type="match status" value="1"/>
</dbReference>
<dbReference type="PANTHER" id="PTHR45527">
    <property type="entry name" value="NONRIBOSOMAL PEPTIDE SYNTHETASE"/>
    <property type="match status" value="1"/>
</dbReference>
<organism evidence="2 3">
    <name type="scientific">Achromobacter mucicolens</name>
    <dbReference type="NCBI Taxonomy" id="1389922"/>
    <lineage>
        <taxon>Bacteria</taxon>
        <taxon>Pseudomonadati</taxon>
        <taxon>Pseudomonadota</taxon>
        <taxon>Betaproteobacteria</taxon>
        <taxon>Burkholderiales</taxon>
        <taxon>Alcaligenaceae</taxon>
        <taxon>Achromobacter</taxon>
    </lineage>
</organism>
<dbReference type="EMBL" id="CADIKR010000003">
    <property type="protein sequence ID" value="CAB3876374.1"/>
    <property type="molecule type" value="Genomic_DNA"/>
</dbReference>
<dbReference type="PANTHER" id="PTHR45527:SF1">
    <property type="entry name" value="FATTY ACID SYNTHASE"/>
    <property type="match status" value="1"/>
</dbReference>
<dbReference type="RefSeq" id="WP_180099109.1">
    <property type="nucleotide sequence ID" value="NZ_CADIKR010000003.1"/>
</dbReference>
<accession>A0ABM8LFD4</accession>
<dbReference type="InterPro" id="IPR045851">
    <property type="entry name" value="AMP-bd_C_sf"/>
</dbReference>
<dbReference type="InterPro" id="IPR042099">
    <property type="entry name" value="ANL_N_sf"/>
</dbReference>
<keyword evidence="3" id="KW-1185">Reference proteome</keyword>
<keyword evidence="2" id="KW-0436">Ligase</keyword>
<dbReference type="InterPro" id="IPR020845">
    <property type="entry name" value="AMP-binding_CS"/>
</dbReference>
<dbReference type="GO" id="GO:0016874">
    <property type="term" value="F:ligase activity"/>
    <property type="evidence" value="ECO:0007669"/>
    <property type="project" value="UniProtKB-KW"/>
</dbReference>
<dbReference type="Gene3D" id="3.30.300.30">
    <property type="match status" value="1"/>
</dbReference>
<gene>
    <name evidence="2" type="primary">dltA_1</name>
    <name evidence="2" type="ORF">LMG3415_03215</name>
</gene>
<sequence>MRFDFNAFDFADTQAGADAIAVVDARGPTSWGALRAATDAWEHAARQAGAHADTPLVITGHKETAFLVAMLGCLRLGVPFVPVDVINPPERIARIGELVRAGLRYDAQTARFTATQAQAAPLQEKGLAYIMFTSGSTGDPKGVQIGRESVSRFAGWISDCLALGAAPVFMDQMLFSFDFSLFNWVGALALGGTCVLCPRETIAERDAFVQYLTDTRISVWASTPSFVRQQLFNPDFDHAHLPNLRVFVFGAESLTPALAEELWHRFPQVRIVNSYGPTEATCSTTWVEIDPALRAAAPNPFPIGRAKPYAEVFIENGEISIAGDHVMRGYLNRPDLNATRMFTRGGKRGYRTGDLGEVDAQGLVTFRGRIDDQIKLHGYRIELAEIDAAIAALPGVRAGATVALRRPDGAIVRLIGFAEPAGSGDGPHAPATGLQPLPPGLADWKHTLGRRLPPYMIPSELVACPRFPTTSTDKADRKQLERLYLETRLSKKPEPQA</sequence>
<name>A0ABM8LFD4_9BURK</name>
<protein>
    <submittedName>
        <fullName evidence="2">D-alanine--D-alanyl carrier protein ligase</fullName>
        <ecNumber evidence="2">6.2.1.54</ecNumber>
    </submittedName>
</protein>
<dbReference type="InterPro" id="IPR000873">
    <property type="entry name" value="AMP-dep_synth/lig_dom"/>
</dbReference>
<evidence type="ECO:0000313" key="2">
    <source>
        <dbReference type="EMBL" id="CAB3876374.1"/>
    </source>
</evidence>
<feature type="domain" description="AMP-dependent synthetase/ligase" evidence="1">
    <location>
        <begin position="115"/>
        <end position="331"/>
    </location>
</feature>
<dbReference type="Pfam" id="PF00501">
    <property type="entry name" value="AMP-binding"/>
    <property type="match status" value="1"/>
</dbReference>
<dbReference type="Gene3D" id="3.40.50.12780">
    <property type="entry name" value="N-terminal domain of ligase-like"/>
    <property type="match status" value="1"/>
</dbReference>
<dbReference type="PROSITE" id="PS00455">
    <property type="entry name" value="AMP_BINDING"/>
    <property type="match status" value="1"/>
</dbReference>